<sequence>MNRTTTGLCLAALLVSCSMNSVLRADELVMRDNFFVADETRHQWVNEHNGRTGMLTVSGALLSSPCTLETNEVELPLQKSTEGIMTRYVLKLNLLGCGDGGAVTSATSVAGRDSMMVMQSALLTGVEDGVLQPEQRMVSTGRAVVYGGANQFTYWLSEAQQQALAGQQATDRAQGKPYMNPRDNTALLRLRLDYE</sequence>
<protein>
    <submittedName>
        <fullName evidence="1">Nuclease PIN</fullName>
    </submittedName>
</protein>
<accession>A0A0L1BM36</accession>
<dbReference type="AlphaFoldDB" id="A0A0L1BM36"/>
<dbReference type="Proteomes" id="UP000531916">
    <property type="component" value="Unassembled WGS sequence"/>
</dbReference>
<dbReference type="EMBL" id="AASEPP010000055">
    <property type="protein sequence ID" value="EFC2248704.1"/>
    <property type="molecule type" value="Genomic_DNA"/>
</dbReference>
<dbReference type="PROSITE" id="PS51257">
    <property type="entry name" value="PROKAR_LIPOPROTEIN"/>
    <property type="match status" value="1"/>
</dbReference>
<name>A0A0L1BM36_ECOLX</name>
<evidence type="ECO:0000313" key="1">
    <source>
        <dbReference type="EMBL" id="EFC2248704.1"/>
    </source>
</evidence>
<dbReference type="RefSeq" id="WP_047613199.1">
    <property type="nucleotide sequence ID" value="NZ_BFWG01000049.1"/>
</dbReference>
<dbReference type="Pfam" id="PF14855">
    <property type="entry name" value="PapJ"/>
    <property type="match status" value="1"/>
</dbReference>
<dbReference type="InterPro" id="IPR029224">
    <property type="entry name" value="PapJ"/>
</dbReference>
<evidence type="ECO:0000313" key="2">
    <source>
        <dbReference type="Proteomes" id="UP000531916"/>
    </source>
</evidence>
<reference evidence="1 2" key="1">
    <citation type="submission" date="2019-04" db="EMBL/GenBank/DDBJ databases">
        <authorList>
            <consortium name="NARMS: The National Antimicrobial Resistance Monitoring System"/>
        </authorList>
    </citation>
    <scope>NUCLEOTIDE SEQUENCE [LARGE SCALE GENOMIC DNA]</scope>
    <source>
        <strain evidence="1 2">FSIS11919500</strain>
    </source>
</reference>
<comment type="caution">
    <text evidence="1">The sequence shown here is derived from an EMBL/GenBank/DDBJ whole genome shotgun (WGS) entry which is preliminary data.</text>
</comment>
<organism evidence="1 2">
    <name type="scientific">Escherichia coli</name>
    <dbReference type="NCBI Taxonomy" id="562"/>
    <lineage>
        <taxon>Bacteria</taxon>
        <taxon>Pseudomonadati</taxon>
        <taxon>Pseudomonadota</taxon>
        <taxon>Gammaproteobacteria</taxon>
        <taxon>Enterobacterales</taxon>
        <taxon>Enterobacteriaceae</taxon>
        <taxon>Escherichia</taxon>
    </lineage>
</organism>
<gene>
    <name evidence="1" type="ORF">E5H86_23455</name>
</gene>
<proteinExistence type="predicted"/>